<evidence type="ECO:0000313" key="3">
    <source>
        <dbReference type="EMBL" id="CAD8777572.1"/>
    </source>
</evidence>
<sequence length="271" mass="30576">MVDQDEAAHPPPGDDEVDELLGRAVRSHLFDERPLSMNALFRFQLGSNAFDGYEFARDAWKRVVGDGTQQQDQTLAGLRQQKDTVKRELKLFEIQFAKFYGRPPSRLDKECLRRLYEFHKQLKSYISAEEAKLDRNSPSPSPSASSHSNLPPVSISGSIVSVPPKPDLMSAPLGAMNHERRIASGGHVSKDSASAARQQQPTSVRDAADLRVLKAEKRALKVKLRRFEDDFIRQNGHKPQSYQEVGSIRGDYTRYKWLKEVVGSQERSGEN</sequence>
<feature type="compositionally biased region" description="Polar residues" evidence="1">
    <location>
        <begin position="191"/>
        <end position="203"/>
    </location>
</feature>
<organism evidence="3">
    <name type="scientific">Hemiselmis tepida</name>
    <dbReference type="NCBI Taxonomy" id="464990"/>
    <lineage>
        <taxon>Eukaryota</taxon>
        <taxon>Cryptophyceae</taxon>
        <taxon>Cryptomonadales</taxon>
        <taxon>Hemiselmidaceae</taxon>
        <taxon>Hemiselmis</taxon>
    </lineage>
</organism>
<feature type="region of interest" description="Disordered" evidence="1">
    <location>
        <begin position="129"/>
        <end position="158"/>
    </location>
</feature>
<proteinExistence type="predicted"/>
<name>A0A7S0V1D8_9CRYP</name>
<dbReference type="EMBL" id="HBFN01001302">
    <property type="protein sequence ID" value="CAD8777572.1"/>
    <property type="molecule type" value="Transcribed_RNA"/>
</dbReference>
<feature type="region of interest" description="Disordered" evidence="1">
    <location>
        <begin position="185"/>
        <end position="205"/>
    </location>
</feature>
<protein>
    <recommendedName>
        <fullName evidence="2">FAM13A-like domain-containing protein</fullName>
    </recommendedName>
</protein>
<feature type="domain" description="FAM13A-like" evidence="2">
    <location>
        <begin position="207"/>
        <end position="260"/>
    </location>
</feature>
<evidence type="ECO:0000256" key="1">
    <source>
        <dbReference type="SAM" id="MobiDB-lite"/>
    </source>
</evidence>
<dbReference type="Pfam" id="PF26116">
    <property type="entry name" value="FAM13A"/>
    <property type="match status" value="1"/>
</dbReference>
<dbReference type="AlphaFoldDB" id="A0A7S0V1D8"/>
<evidence type="ECO:0000259" key="2">
    <source>
        <dbReference type="Pfam" id="PF26116"/>
    </source>
</evidence>
<dbReference type="InterPro" id="IPR059029">
    <property type="entry name" value="FAM13A_dom"/>
</dbReference>
<gene>
    <name evidence="3" type="ORF">HTEP1355_LOCUS833</name>
</gene>
<reference evidence="3" key="1">
    <citation type="submission" date="2021-01" db="EMBL/GenBank/DDBJ databases">
        <authorList>
            <person name="Corre E."/>
            <person name="Pelletier E."/>
            <person name="Niang G."/>
            <person name="Scheremetjew M."/>
            <person name="Finn R."/>
            <person name="Kale V."/>
            <person name="Holt S."/>
            <person name="Cochrane G."/>
            <person name="Meng A."/>
            <person name="Brown T."/>
            <person name="Cohen L."/>
        </authorList>
    </citation>
    <scope>NUCLEOTIDE SEQUENCE</scope>
    <source>
        <strain evidence="3">CCMP443</strain>
    </source>
</reference>
<feature type="compositionally biased region" description="Low complexity" evidence="1">
    <location>
        <begin position="142"/>
        <end position="158"/>
    </location>
</feature>
<accession>A0A7S0V1D8</accession>